<dbReference type="Proteomes" id="UP000636960">
    <property type="component" value="Unassembled WGS sequence"/>
</dbReference>
<feature type="domain" description="RNA polymerase sigma-70 region 2" evidence="5">
    <location>
        <begin position="61"/>
        <end position="126"/>
    </location>
</feature>
<protein>
    <recommendedName>
        <fullName evidence="9">RNA polymerase sigma factor</fullName>
    </recommendedName>
</protein>
<dbReference type="AlphaFoldDB" id="A0A919K706"/>
<dbReference type="SUPFAM" id="SSF110221">
    <property type="entry name" value="AbfB domain"/>
    <property type="match status" value="1"/>
</dbReference>
<dbReference type="SUPFAM" id="SSF88946">
    <property type="entry name" value="Sigma2 domain of RNA polymerase sigma factors"/>
    <property type="match status" value="1"/>
</dbReference>
<reference evidence="7" key="1">
    <citation type="submission" date="2021-01" db="EMBL/GenBank/DDBJ databases">
        <title>Whole genome shotgun sequence of Actinoplanes rishiriensis NBRC 108556.</title>
        <authorList>
            <person name="Komaki H."/>
            <person name="Tamura T."/>
        </authorList>
    </citation>
    <scope>NUCLEOTIDE SEQUENCE</scope>
    <source>
        <strain evidence="7">NBRC 108556</strain>
    </source>
</reference>
<proteinExistence type="predicted"/>
<dbReference type="PANTHER" id="PTHR43133:SF51">
    <property type="entry name" value="RNA POLYMERASE SIGMA FACTOR"/>
    <property type="match status" value="1"/>
</dbReference>
<dbReference type="InterPro" id="IPR007934">
    <property type="entry name" value="AbfB_ABD"/>
</dbReference>
<comment type="caution">
    <text evidence="7">The sequence shown here is derived from an EMBL/GenBank/DDBJ whole genome shotgun (WGS) entry which is preliminary data.</text>
</comment>
<evidence type="ECO:0000256" key="1">
    <source>
        <dbReference type="ARBA" id="ARBA00023015"/>
    </source>
</evidence>
<dbReference type="GO" id="GO:0006352">
    <property type="term" value="P:DNA-templated transcription initiation"/>
    <property type="evidence" value="ECO:0007669"/>
    <property type="project" value="InterPro"/>
</dbReference>
<dbReference type="CDD" id="cd23399">
    <property type="entry name" value="beta-trefoil_ABD_ABFB"/>
    <property type="match status" value="1"/>
</dbReference>
<organism evidence="7 8">
    <name type="scientific">Paractinoplanes rishiriensis</name>
    <dbReference type="NCBI Taxonomy" id="1050105"/>
    <lineage>
        <taxon>Bacteria</taxon>
        <taxon>Bacillati</taxon>
        <taxon>Actinomycetota</taxon>
        <taxon>Actinomycetes</taxon>
        <taxon>Micromonosporales</taxon>
        <taxon>Micromonosporaceae</taxon>
        <taxon>Paractinoplanes</taxon>
    </lineage>
</organism>
<dbReference type="Pfam" id="PF05270">
    <property type="entry name" value="AbfB"/>
    <property type="match status" value="1"/>
</dbReference>
<feature type="region of interest" description="Disordered" evidence="4">
    <location>
        <begin position="1"/>
        <end position="21"/>
    </location>
</feature>
<dbReference type="InterPro" id="IPR007627">
    <property type="entry name" value="RNA_pol_sigma70_r2"/>
</dbReference>
<dbReference type="InterPro" id="IPR036195">
    <property type="entry name" value="AbfB_ABD_sf"/>
</dbReference>
<evidence type="ECO:0000256" key="4">
    <source>
        <dbReference type="SAM" id="MobiDB-lite"/>
    </source>
</evidence>
<evidence type="ECO:0000256" key="3">
    <source>
        <dbReference type="ARBA" id="ARBA00023163"/>
    </source>
</evidence>
<dbReference type="EMBL" id="BOMV01000120">
    <property type="protein sequence ID" value="GIF02122.1"/>
    <property type="molecule type" value="Genomic_DNA"/>
</dbReference>
<feature type="compositionally biased region" description="Basic and acidic residues" evidence="4">
    <location>
        <begin position="8"/>
        <end position="20"/>
    </location>
</feature>
<dbReference type="GO" id="GO:0046373">
    <property type="term" value="P:L-arabinose metabolic process"/>
    <property type="evidence" value="ECO:0007669"/>
    <property type="project" value="InterPro"/>
</dbReference>
<keyword evidence="2" id="KW-0731">Sigma factor</keyword>
<keyword evidence="1" id="KW-0805">Transcription regulation</keyword>
<evidence type="ECO:0000313" key="7">
    <source>
        <dbReference type="EMBL" id="GIF02122.1"/>
    </source>
</evidence>
<keyword evidence="3" id="KW-0804">Transcription</keyword>
<dbReference type="GO" id="GO:0016987">
    <property type="term" value="F:sigma factor activity"/>
    <property type="evidence" value="ECO:0007669"/>
    <property type="project" value="UniProtKB-KW"/>
</dbReference>
<evidence type="ECO:0000313" key="8">
    <source>
        <dbReference type="Proteomes" id="UP000636960"/>
    </source>
</evidence>
<dbReference type="Gene3D" id="1.10.1740.10">
    <property type="match status" value="1"/>
</dbReference>
<dbReference type="InterPro" id="IPR039425">
    <property type="entry name" value="RNA_pol_sigma-70-like"/>
</dbReference>
<dbReference type="NCBIfam" id="TIGR02937">
    <property type="entry name" value="sigma70-ECF"/>
    <property type="match status" value="1"/>
</dbReference>
<dbReference type="Gene3D" id="2.80.10.50">
    <property type="match status" value="1"/>
</dbReference>
<evidence type="ECO:0000259" key="6">
    <source>
        <dbReference type="Pfam" id="PF05270"/>
    </source>
</evidence>
<evidence type="ECO:0000256" key="2">
    <source>
        <dbReference type="ARBA" id="ARBA00023082"/>
    </source>
</evidence>
<accession>A0A919K706</accession>
<dbReference type="Pfam" id="PF04542">
    <property type="entry name" value="Sigma70_r2"/>
    <property type="match status" value="1"/>
</dbReference>
<dbReference type="PANTHER" id="PTHR43133">
    <property type="entry name" value="RNA POLYMERASE ECF-TYPE SIGMA FACTO"/>
    <property type="match status" value="1"/>
</dbReference>
<evidence type="ECO:0000259" key="5">
    <source>
        <dbReference type="Pfam" id="PF04542"/>
    </source>
</evidence>
<name>A0A919K706_9ACTN</name>
<sequence>MHTGPPESSRERRLSDREPLRNMPVIDTVSVHAERTRPARETDAALAVAARAGDLRAQDALFRAHLPMIYNLARQALGDSPDVDDVVQEVALRALRQLPRLREPASFRPWLAAIAVHQIGTHLARSGTSAGHTAPLEAAAWKPDADIEGPALLRAMLAGQRRQVRSATRWLSADDRSLLSLWWLETAGELTRAEVARTVRASVPHTGVLLHRMREQLDLSRSIVAALEAMPGCDALAAAIADWNGVPSPFWRKRIGRHTRSCPVCARAAEGQIPLERLLAGIALLPLPAALAETTAQTIAAGIGPASAGGVLGRALAGLRSRPRVVAAATGVAVVVTVVVAVNGRSAPPVTSANAPILVAPAATAPSPPALPAGEVSLESANLGGRFVSTTADGLGVLAPLNGDSSAAARRRATFEVVPGLAGTDCYSFRTTDGRWLRHASFRLRPSREEATVLFRRDATFCLRNGAAAGTLSLESYNYSGYFIRHVGTEMWVDQDDSTAKFRSDRSFRVRPPLA</sequence>
<dbReference type="InterPro" id="IPR013325">
    <property type="entry name" value="RNA_pol_sigma_r2"/>
</dbReference>
<keyword evidence="8" id="KW-1185">Reference proteome</keyword>
<feature type="domain" description="Alpha-L-arabinofuranosidase B arabinose-binding" evidence="6">
    <location>
        <begin position="377"/>
        <end position="510"/>
    </location>
</feature>
<gene>
    <name evidence="7" type="ORF">Ari01nite_95860</name>
</gene>
<dbReference type="GO" id="GO:0046556">
    <property type="term" value="F:alpha-L-arabinofuranosidase activity"/>
    <property type="evidence" value="ECO:0007669"/>
    <property type="project" value="InterPro"/>
</dbReference>
<dbReference type="InterPro" id="IPR014284">
    <property type="entry name" value="RNA_pol_sigma-70_dom"/>
</dbReference>
<evidence type="ECO:0008006" key="9">
    <source>
        <dbReference type="Google" id="ProtNLM"/>
    </source>
</evidence>